<dbReference type="SUPFAM" id="SSF52518">
    <property type="entry name" value="Thiamin diphosphate-binding fold (THDP-binding)"/>
    <property type="match status" value="1"/>
</dbReference>
<evidence type="ECO:0000256" key="1">
    <source>
        <dbReference type="ARBA" id="ARBA00001964"/>
    </source>
</evidence>
<reference evidence="6 7" key="1">
    <citation type="submission" date="2018-06" db="EMBL/GenBank/DDBJ databases">
        <title>Phytoactinopolyspora halophila sp. nov., a novel halophilic actinomycete isolated from a saline soil in China.</title>
        <authorList>
            <person name="Tang S.-K."/>
        </authorList>
    </citation>
    <scope>NUCLEOTIDE SEQUENCE [LARGE SCALE GENOMIC DNA]</scope>
    <source>
        <strain evidence="6 7">YIM 96934</strain>
    </source>
</reference>
<dbReference type="EMBL" id="QMIG01000002">
    <property type="protein sequence ID" value="RAW18139.1"/>
    <property type="molecule type" value="Genomic_DNA"/>
</dbReference>
<proteinExistence type="inferred from homology"/>
<dbReference type="RefSeq" id="WP_112257095.1">
    <property type="nucleotide sequence ID" value="NZ_QMIG01000002.1"/>
</dbReference>
<keyword evidence="3 4" id="KW-0786">Thiamine pyrophosphate</keyword>
<dbReference type="Pfam" id="PF00676">
    <property type="entry name" value="E1_dh"/>
    <property type="match status" value="1"/>
</dbReference>
<dbReference type="InterPro" id="IPR029061">
    <property type="entry name" value="THDP-binding"/>
</dbReference>
<gene>
    <name evidence="6" type="ORF">DPM12_02625</name>
</gene>
<evidence type="ECO:0000256" key="2">
    <source>
        <dbReference type="ARBA" id="ARBA00023002"/>
    </source>
</evidence>
<dbReference type="Proteomes" id="UP000250462">
    <property type="component" value="Unassembled WGS sequence"/>
</dbReference>
<dbReference type="PANTHER" id="PTHR43380:SF1">
    <property type="entry name" value="2-OXOISOVALERATE DEHYDROGENASE SUBUNIT ALPHA, MITOCHONDRIAL"/>
    <property type="match status" value="1"/>
</dbReference>
<dbReference type="GO" id="GO:0003863">
    <property type="term" value="F:branched-chain 2-oxo acid dehydrogenase activity"/>
    <property type="evidence" value="ECO:0007669"/>
    <property type="project" value="UniProtKB-EC"/>
</dbReference>
<comment type="catalytic activity">
    <reaction evidence="4">
        <text>N(6)-[(R)-lipoyl]-L-lysyl-[protein] + 3-methyl-2-oxobutanoate + H(+) = N(6)-[(R)-S(8)-2-methylpropanoyldihydrolipoyl]-L-lysyl-[protein] + CO2</text>
        <dbReference type="Rhea" id="RHEA:13457"/>
        <dbReference type="Rhea" id="RHEA-COMP:10474"/>
        <dbReference type="Rhea" id="RHEA-COMP:10497"/>
        <dbReference type="ChEBI" id="CHEBI:11851"/>
        <dbReference type="ChEBI" id="CHEBI:15378"/>
        <dbReference type="ChEBI" id="CHEBI:16526"/>
        <dbReference type="ChEBI" id="CHEBI:83099"/>
        <dbReference type="ChEBI" id="CHEBI:83142"/>
        <dbReference type="EC" id="1.2.4.4"/>
    </reaction>
</comment>
<keyword evidence="7" id="KW-1185">Reference proteome</keyword>
<evidence type="ECO:0000256" key="3">
    <source>
        <dbReference type="ARBA" id="ARBA00023052"/>
    </source>
</evidence>
<dbReference type="OrthoDB" id="9766715at2"/>
<dbReference type="EC" id="1.2.4.4" evidence="4"/>
<comment type="function">
    <text evidence="4">The branched-chain alpha-keto dehydrogenase complex catalyzes the overall conversion of alpha-keto acids to acyl-CoA and CO(2). It contains multiple copies of three enzymatic components: branched-chain alpha-keto acid decarboxylase (E1), lipoamide acyltransferase (E2) and lipoamide dehydrogenase (E3).</text>
</comment>
<evidence type="ECO:0000313" key="7">
    <source>
        <dbReference type="Proteomes" id="UP000250462"/>
    </source>
</evidence>
<feature type="domain" description="Dehydrogenase E1 component" evidence="5">
    <location>
        <begin position="53"/>
        <end position="323"/>
    </location>
</feature>
<accession>A0A329R2E8</accession>
<dbReference type="GO" id="GO:0000287">
    <property type="term" value="F:magnesium ion binding"/>
    <property type="evidence" value="ECO:0007669"/>
    <property type="project" value="UniProtKB-ARBA"/>
</dbReference>
<protein>
    <recommendedName>
        <fullName evidence="4">2-oxoisovalerate dehydrogenase subunit alpha</fullName>
        <ecNumber evidence="4">1.2.4.4</ecNumber>
    </recommendedName>
    <alternativeName>
        <fullName evidence="4">Branched-chain alpha-keto acid dehydrogenase E1 component alpha chain</fullName>
    </alternativeName>
</protein>
<comment type="cofactor">
    <cofactor evidence="1 4">
        <name>thiamine diphosphate</name>
        <dbReference type="ChEBI" id="CHEBI:58937"/>
    </cofactor>
</comment>
<dbReference type="InterPro" id="IPR001017">
    <property type="entry name" value="DH_E1"/>
</dbReference>
<dbReference type="CDD" id="cd02000">
    <property type="entry name" value="TPP_E1_PDC_ADC_BCADC"/>
    <property type="match status" value="1"/>
</dbReference>
<dbReference type="PANTHER" id="PTHR43380">
    <property type="entry name" value="2-OXOISOVALERATE DEHYDROGENASE SUBUNIT ALPHA, MITOCHONDRIAL"/>
    <property type="match status" value="1"/>
</dbReference>
<dbReference type="Gene3D" id="3.40.50.970">
    <property type="match status" value="1"/>
</dbReference>
<evidence type="ECO:0000259" key="5">
    <source>
        <dbReference type="Pfam" id="PF00676"/>
    </source>
</evidence>
<evidence type="ECO:0000256" key="4">
    <source>
        <dbReference type="RuleBase" id="RU365014"/>
    </source>
</evidence>
<sequence>MRTSADHHETSTTRLLPSPVPVRFLDEDGRLGPEDERGGFAIPTDEALLETYRWMAIGRRFDTEASALARQGRLAVYPSSRGQEACQVGGVLALGSEDWLFPTYRDTVSLVVRGIDPVESLSLLRGEWHCGYDPVASRVAPQCTPLATHLPHAVGVAWAARRRGEDVVAMAFVGDGGTSEGDFHEALNFAAVFGVPVVFLVQNNRWAISVPLEIQTHAPSLASKGVGYGVRGEWVDGNDAVAVTAMLADAVRYARAERAPVLVEALTYRMAAHTNADDDRRYREASEVDVWQRRDPVSRLESYLVNTGALVQDDIDAVAKESESLAERIRDGLAGDVREGADDVFAHVYAHPPERLMRQRADVLAAE</sequence>
<organism evidence="6 7">
    <name type="scientific">Phytoactinopolyspora halophila</name>
    <dbReference type="NCBI Taxonomy" id="1981511"/>
    <lineage>
        <taxon>Bacteria</taxon>
        <taxon>Bacillati</taxon>
        <taxon>Actinomycetota</taxon>
        <taxon>Actinomycetes</taxon>
        <taxon>Jiangellales</taxon>
        <taxon>Jiangellaceae</taxon>
        <taxon>Phytoactinopolyspora</taxon>
    </lineage>
</organism>
<dbReference type="AlphaFoldDB" id="A0A329R2E8"/>
<dbReference type="GO" id="GO:0009083">
    <property type="term" value="P:branched-chain amino acid catabolic process"/>
    <property type="evidence" value="ECO:0007669"/>
    <property type="project" value="TreeGrafter"/>
</dbReference>
<comment type="caution">
    <text evidence="6">The sequence shown here is derived from an EMBL/GenBank/DDBJ whole genome shotgun (WGS) entry which is preliminary data.</text>
</comment>
<comment type="similarity">
    <text evidence="4">Belongs to the BCKDHA family.</text>
</comment>
<keyword evidence="6" id="KW-0670">Pyruvate</keyword>
<name>A0A329R2E8_9ACTN</name>
<evidence type="ECO:0000313" key="6">
    <source>
        <dbReference type="EMBL" id="RAW18139.1"/>
    </source>
</evidence>
<dbReference type="InterPro" id="IPR050771">
    <property type="entry name" value="Alpha-ketoacid_DH_E1_comp"/>
</dbReference>
<keyword evidence="2 4" id="KW-0560">Oxidoreductase</keyword>